<accession>A0A0G4F9U5</accession>
<dbReference type="EMBL" id="CDMY01000395">
    <property type="protein sequence ID" value="CEM09727.1"/>
    <property type="molecule type" value="Genomic_DNA"/>
</dbReference>
<feature type="region of interest" description="Disordered" evidence="1">
    <location>
        <begin position="131"/>
        <end position="150"/>
    </location>
</feature>
<sequence length="150" mass="17754">MAFRYRREGLYTKSRCHLDQTGMRPYVDEFRWRVTDWHYRFWMGPTAHRALRKYQGGSDQLQYLLDGIAAGTKSAKYKYGSPTRRFHFRTAVPQVVPYLKSSNPFCPVTPNKTGWDLWTKTRRDEPMIRDHRHDAIGGTDPNPPIMPKYK</sequence>
<evidence type="ECO:0000313" key="2">
    <source>
        <dbReference type="EMBL" id="CEM09727.1"/>
    </source>
</evidence>
<organism evidence="2 3">
    <name type="scientific">Vitrella brassicaformis (strain CCMP3155)</name>
    <dbReference type="NCBI Taxonomy" id="1169540"/>
    <lineage>
        <taxon>Eukaryota</taxon>
        <taxon>Sar</taxon>
        <taxon>Alveolata</taxon>
        <taxon>Colpodellida</taxon>
        <taxon>Vitrellaceae</taxon>
        <taxon>Vitrella</taxon>
    </lineage>
</organism>
<proteinExistence type="predicted"/>
<evidence type="ECO:0000313" key="3">
    <source>
        <dbReference type="Proteomes" id="UP000041254"/>
    </source>
</evidence>
<dbReference type="VEuPathDB" id="CryptoDB:Vbra_4338"/>
<keyword evidence="3" id="KW-1185">Reference proteome</keyword>
<dbReference type="PhylomeDB" id="A0A0G4F9U5"/>
<feature type="compositionally biased region" description="Pro residues" evidence="1">
    <location>
        <begin position="141"/>
        <end position="150"/>
    </location>
</feature>
<reference evidence="2 3" key="1">
    <citation type="submission" date="2014-11" db="EMBL/GenBank/DDBJ databases">
        <authorList>
            <person name="Zhu J."/>
            <person name="Qi W."/>
            <person name="Song R."/>
        </authorList>
    </citation>
    <scope>NUCLEOTIDE SEQUENCE [LARGE SCALE GENOMIC DNA]</scope>
</reference>
<protein>
    <submittedName>
        <fullName evidence="2">Uncharacterized protein</fullName>
    </submittedName>
</protein>
<dbReference type="InParanoid" id="A0A0G4F9U5"/>
<name>A0A0G4F9U5_VITBC</name>
<dbReference type="OMA" id="RFKREGC"/>
<evidence type="ECO:0000256" key="1">
    <source>
        <dbReference type="SAM" id="MobiDB-lite"/>
    </source>
</evidence>
<dbReference type="OrthoDB" id="413777at2759"/>
<gene>
    <name evidence="2" type="ORF">Vbra_4338</name>
</gene>
<dbReference type="Proteomes" id="UP000041254">
    <property type="component" value="Unassembled WGS sequence"/>
</dbReference>
<dbReference type="AlphaFoldDB" id="A0A0G4F9U5"/>